<dbReference type="AlphaFoldDB" id="A0AAJ2UIZ0"/>
<name>A0AAJ2UIZ0_9ACTN</name>
<feature type="domain" description="MbtH-like" evidence="1">
    <location>
        <begin position="3"/>
        <end position="53"/>
    </location>
</feature>
<gene>
    <name evidence="2" type="ORF">PV367_00125</name>
</gene>
<dbReference type="InterPro" id="IPR037407">
    <property type="entry name" value="MLP_fam"/>
</dbReference>
<sequence length="56" mass="6459">MTTPFDDSSGSYRVLRNTRGEHSLWPGTIAVPEGWQPVFGEATREECQTFIEDNWR</sequence>
<dbReference type="Gene3D" id="3.90.820.10">
    <property type="entry name" value="Structural Genomics, Unknown Function 30-nov-00 1gh9 Mol_id"/>
    <property type="match status" value="1"/>
</dbReference>
<dbReference type="GO" id="GO:0005829">
    <property type="term" value="C:cytosol"/>
    <property type="evidence" value="ECO:0007669"/>
    <property type="project" value="TreeGrafter"/>
</dbReference>
<dbReference type="EMBL" id="JARAWN010000001">
    <property type="protein sequence ID" value="MDX3128250.1"/>
    <property type="molecule type" value="Genomic_DNA"/>
</dbReference>
<dbReference type="Pfam" id="PF03621">
    <property type="entry name" value="MbtH"/>
    <property type="match status" value="1"/>
</dbReference>
<proteinExistence type="predicted"/>
<protein>
    <submittedName>
        <fullName evidence="2">MbtH family protein</fullName>
    </submittedName>
</protein>
<evidence type="ECO:0000313" key="2">
    <source>
        <dbReference type="EMBL" id="MDX3128250.1"/>
    </source>
</evidence>
<comment type="caution">
    <text evidence="2">The sequence shown here is derived from an EMBL/GenBank/DDBJ whole genome shotgun (WGS) entry which is preliminary data.</text>
</comment>
<dbReference type="RefSeq" id="WP_079024278.1">
    <property type="nucleotide sequence ID" value="NZ_JARAWN010000001.1"/>
</dbReference>
<dbReference type="GO" id="GO:0019290">
    <property type="term" value="P:siderophore biosynthetic process"/>
    <property type="evidence" value="ECO:0007669"/>
    <property type="project" value="TreeGrafter"/>
</dbReference>
<dbReference type="PANTHER" id="PTHR38444:SF1">
    <property type="entry name" value="ENTEROBACTIN BIOSYNTHESIS PROTEIN YBDZ"/>
    <property type="match status" value="1"/>
</dbReference>
<organism evidence="2 3">
    <name type="scientific">Streptomyces europaeiscabiei</name>
    <dbReference type="NCBI Taxonomy" id="146819"/>
    <lineage>
        <taxon>Bacteria</taxon>
        <taxon>Bacillati</taxon>
        <taxon>Actinomycetota</taxon>
        <taxon>Actinomycetes</taxon>
        <taxon>Kitasatosporales</taxon>
        <taxon>Streptomycetaceae</taxon>
        <taxon>Streptomyces</taxon>
    </lineage>
</organism>
<dbReference type="PANTHER" id="PTHR38444">
    <property type="entry name" value="ENTEROBACTIN BIOSYNTHESIS PROTEIN YBDZ"/>
    <property type="match status" value="1"/>
</dbReference>
<dbReference type="Proteomes" id="UP001273589">
    <property type="component" value="Unassembled WGS sequence"/>
</dbReference>
<evidence type="ECO:0000313" key="3">
    <source>
        <dbReference type="Proteomes" id="UP001273589"/>
    </source>
</evidence>
<accession>A0AAJ2UIZ0</accession>
<reference evidence="2" key="1">
    <citation type="journal article" date="2023" name="Microb. Genom.">
        <title>Mesoterricola silvestris gen. nov., sp. nov., Mesoterricola sediminis sp. nov., Geothrix oryzae sp. nov., Geothrix edaphica sp. nov., Geothrix rubra sp. nov., and Geothrix limicola sp. nov., six novel members of Acidobacteriota isolated from soils.</title>
        <authorList>
            <person name="Weisberg A.J."/>
            <person name="Pearce E."/>
            <person name="Kramer C.G."/>
            <person name="Chang J.H."/>
            <person name="Clarke C.R."/>
        </authorList>
    </citation>
    <scope>NUCLEOTIDE SEQUENCE</scope>
    <source>
        <strain evidence="2">ND06-05F</strain>
    </source>
</reference>
<evidence type="ECO:0000259" key="1">
    <source>
        <dbReference type="SMART" id="SM00923"/>
    </source>
</evidence>
<dbReference type="InterPro" id="IPR038020">
    <property type="entry name" value="MbtH-like_sf"/>
</dbReference>
<dbReference type="SMART" id="SM00923">
    <property type="entry name" value="MbtH"/>
    <property type="match status" value="1"/>
</dbReference>
<dbReference type="SUPFAM" id="SSF160582">
    <property type="entry name" value="MbtH-like"/>
    <property type="match status" value="1"/>
</dbReference>
<dbReference type="InterPro" id="IPR005153">
    <property type="entry name" value="MbtH-like_dom"/>
</dbReference>